<keyword evidence="2" id="KW-1185">Reference proteome</keyword>
<gene>
    <name evidence="1" type="ordered locus">Plabr_2558</name>
</gene>
<name>F0SQ08_RUBBR</name>
<dbReference type="KEGG" id="pbs:Plabr_2558"/>
<organism evidence="1 2">
    <name type="scientific">Rubinisphaera brasiliensis (strain ATCC 49424 / DSM 5305 / JCM 21570 / IAM 15109 / NBRC 103401 / IFAM 1448)</name>
    <name type="common">Planctomyces brasiliensis</name>
    <dbReference type="NCBI Taxonomy" id="756272"/>
    <lineage>
        <taxon>Bacteria</taxon>
        <taxon>Pseudomonadati</taxon>
        <taxon>Planctomycetota</taxon>
        <taxon>Planctomycetia</taxon>
        <taxon>Planctomycetales</taxon>
        <taxon>Planctomycetaceae</taxon>
        <taxon>Rubinisphaera</taxon>
    </lineage>
</organism>
<accession>F0SQ08</accession>
<evidence type="ECO:0000313" key="2">
    <source>
        <dbReference type="Proteomes" id="UP000006860"/>
    </source>
</evidence>
<protein>
    <submittedName>
        <fullName evidence="1">Uncharacterized protein</fullName>
    </submittedName>
</protein>
<dbReference type="HOGENOM" id="CLU_2525473_0_0_0"/>
<evidence type="ECO:0000313" key="1">
    <source>
        <dbReference type="EMBL" id="ADY60158.1"/>
    </source>
</evidence>
<dbReference type="EMBL" id="CP002546">
    <property type="protein sequence ID" value="ADY60158.1"/>
    <property type="molecule type" value="Genomic_DNA"/>
</dbReference>
<sequence>MVPGHINLRPDQLHMECHVLVKGDDACKRLASKLMRNGVDIGNRELSSKGRPFYEYRIEVNSRVKYARVSSIIESTEGVELLTD</sequence>
<proteinExistence type="predicted"/>
<reference evidence="2" key="1">
    <citation type="submission" date="2011-02" db="EMBL/GenBank/DDBJ databases">
        <title>The complete genome of Planctomyces brasiliensis DSM 5305.</title>
        <authorList>
            <person name="Lucas S."/>
            <person name="Copeland A."/>
            <person name="Lapidus A."/>
            <person name="Bruce D."/>
            <person name="Goodwin L."/>
            <person name="Pitluck S."/>
            <person name="Kyrpides N."/>
            <person name="Mavromatis K."/>
            <person name="Pagani I."/>
            <person name="Ivanova N."/>
            <person name="Ovchinnikova G."/>
            <person name="Lu M."/>
            <person name="Detter J.C."/>
            <person name="Han C."/>
            <person name="Land M."/>
            <person name="Hauser L."/>
            <person name="Markowitz V."/>
            <person name="Cheng J.-F."/>
            <person name="Hugenholtz P."/>
            <person name="Woyke T."/>
            <person name="Wu D."/>
            <person name="Tindall B."/>
            <person name="Pomrenke H.G."/>
            <person name="Brambilla E."/>
            <person name="Klenk H.-P."/>
            <person name="Eisen J.A."/>
        </authorList>
    </citation>
    <scope>NUCLEOTIDE SEQUENCE [LARGE SCALE GENOMIC DNA]</scope>
    <source>
        <strain evidence="2">ATCC 49424 / DSM 5305 / JCM 21570 / NBRC 103401 / IFAM 1448</strain>
    </source>
</reference>
<dbReference type="Proteomes" id="UP000006860">
    <property type="component" value="Chromosome"/>
</dbReference>
<dbReference type="AlphaFoldDB" id="F0SQ08"/>